<comment type="caution">
    <text evidence="3">The sequence shown here is derived from an EMBL/GenBank/DDBJ whole genome shotgun (WGS) entry which is preliminary data.</text>
</comment>
<organism evidence="3 4">
    <name type="scientific">Streptomyces amritsarensis</name>
    <dbReference type="NCBI Taxonomy" id="681158"/>
    <lineage>
        <taxon>Bacteria</taxon>
        <taxon>Bacillati</taxon>
        <taxon>Actinomycetota</taxon>
        <taxon>Actinomycetes</taxon>
        <taxon>Kitasatosporales</taxon>
        <taxon>Streptomycetaceae</taxon>
        <taxon>Streptomyces</taxon>
    </lineage>
</organism>
<dbReference type="Gene3D" id="3.90.180.10">
    <property type="entry name" value="Medium-chain alcohol dehydrogenases, catalytic domain"/>
    <property type="match status" value="1"/>
</dbReference>
<evidence type="ECO:0000313" key="4">
    <source>
        <dbReference type="Proteomes" id="UP000187151"/>
    </source>
</evidence>
<gene>
    <name evidence="3" type="ORF">AVW11_31235</name>
</gene>
<keyword evidence="1" id="KW-0521">NADP</keyword>
<dbReference type="SMART" id="SM00829">
    <property type="entry name" value="PKS_ER"/>
    <property type="match status" value="1"/>
</dbReference>
<feature type="domain" description="Enoyl reductase (ER)" evidence="2">
    <location>
        <begin position="10"/>
        <end position="299"/>
    </location>
</feature>
<dbReference type="Gene3D" id="3.40.50.720">
    <property type="entry name" value="NAD(P)-binding Rossmann-like Domain"/>
    <property type="match status" value="1"/>
</dbReference>
<dbReference type="EMBL" id="MQUR01000112">
    <property type="protein sequence ID" value="OLZ53862.1"/>
    <property type="molecule type" value="Genomic_DNA"/>
</dbReference>
<evidence type="ECO:0000256" key="1">
    <source>
        <dbReference type="ARBA" id="ARBA00022857"/>
    </source>
</evidence>
<accession>A0ABX3FTE9</accession>
<name>A0ABX3FTE9_9ACTN</name>
<dbReference type="RefSeq" id="WP_076046709.1">
    <property type="nucleotide sequence ID" value="NZ_MQUR01000112.1"/>
</dbReference>
<dbReference type="InterPro" id="IPR020843">
    <property type="entry name" value="ER"/>
</dbReference>
<dbReference type="SUPFAM" id="SSF51735">
    <property type="entry name" value="NAD(P)-binding Rossmann-fold domains"/>
    <property type="match status" value="1"/>
</dbReference>
<dbReference type="InterPro" id="IPR051603">
    <property type="entry name" value="Zinc-ADH_QOR/CCCR"/>
</dbReference>
<protein>
    <submittedName>
        <fullName evidence="3">NADPH:quinone reductase</fullName>
    </submittedName>
</protein>
<sequence length="302" mass="30999">MRAIVFDRFGGPEVLHEAEQPIPSPGRGQIRVRVRAAGVNPVDAKIRSGAMEHIFPSPLPAVLGSEFAGTVDALGEGVEDVTVGEEVLAWADTGAYAEYALASRYAVKPRELSWPEAASLPVAGDAARRVLRRLAVAEGETLLIHGATGGVGTMTVQLAVRQGVRVIGTAGAANQDYLASLGATPTRYGPGLVERVRALAPGGPHAVFDAAGKGALPDSVTLLGGTDRIVTIADFTASALGVAFESGPQLRDPADLAALARQAASGQLTVTVAATYPLKDAALAHEAGASGHTRGKRVLTLP</sequence>
<dbReference type="Pfam" id="PF13602">
    <property type="entry name" value="ADH_zinc_N_2"/>
    <property type="match status" value="1"/>
</dbReference>
<keyword evidence="4" id="KW-1185">Reference proteome</keyword>
<dbReference type="InterPro" id="IPR036291">
    <property type="entry name" value="NAD(P)-bd_dom_sf"/>
</dbReference>
<evidence type="ECO:0000313" key="3">
    <source>
        <dbReference type="EMBL" id="OLZ53862.1"/>
    </source>
</evidence>
<dbReference type="CDD" id="cd05289">
    <property type="entry name" value="MDR_like_2"/>
    <property type="match status" value="1"/>
</dbReference>
<proteinExistence type="predicted"/>
<dbReference type="SUPFAM" id="SSF50129">
    <property type="entry name" value="GroES-like"/>
    <property type="match status" value="1"/>
</dbReference>
<dbReference type="InterPro" id="IPR013154">
    <property type="entry name" value="ADH-like_N"/>
</dbReference>
<reference evidence="3 4" key="1">
    <citation type="submission" date="2016-01" db="EMBL/GenBank/DDBJ databases">
        <title>Streptomyces amritsarensis strain MTCC 11845 genome sequencing and assembly.</title>
        <authorList>
            <person name="Sharma D."/>
            <person name="Nair G.R."/>
            <person name="Kaur G."/>
            <person name="Manhas R.K."/>
            <person name="Mayilraj S."/>
        </authorList>
    </citation>
    <scope>NUCLEOTIDE SEQUENCE [LARGE SCALE GENOMIC DNA]</scope>
    <source>
        <strain evidence="3 4">MTCC 11845</strain>
    </source>
</reference>
<dbReference type="PANTHER" id="PTHR44154:SF1">
    <property type="entry name" value="QUINONE OXIDOREDUCTASE"/>
    <property type="match status" value="1"/>
</dbReference>
<dbReference type="Pfam" id="PF08240">
    <property type="entry name" value="ADH_N"/>
    <property type="match status" value="1"/>
</dbReference>
<dbReference type="Proteomes" id="UP000187151">
    <property type="component" value="Unassembled WGS sequence"/>
</dbReference>
<evidence type="ECO:0000259" key="2">
    <source>
        <dbReference type="SMART" id="SM00829"/>
    </source>
</evidence>
<dbReference type="PANTHER" id="PTHR44154">
    <property type="entry name" value="QUINONE OXIDOREDUCTASE"/>
    <property type="match status" value="1"/>
</dbReference>
<dbReference type="InterPro" id="IPR011032">
    <property type="entry name" value="GroES-like_sf"/>
</dbReference>